<gene>
    <name evidence="4" type="ORF">K469DRAFT_750282</name>
</gene>
<dbReference type="InterPro" id="IPR053951">
    <property type="entry name" value="K_trans_N"/>
</dbReference>
<evidence type="ECO:0000256" key="2">
    <source>
        <dbReference type="SAM" id="Phobius"/>
    </source>
</evidence>
<feature type="transmembrane region" description="Helical" evidence="2">
    <location>
        <begin position="673"/>
        <end position="691"/>
    </location>
</feature>
<feature type="domain" description="K+ potassium transporter integral membrane" evidence="3">
    <location>
        <begin position="470"/>
        <end position="713"/>
    </location>
</feature>
<feature type="region of interest" description="Disordered" evidence="1">
    <location>
        <begin position="334"/>
        <end position="404"/>
    </location>
</feature>
<dbReference type="GO" id="GO:0015079">
    <property type="term" value="F:potassium ion transmembrane transporter activity"/>
    <property type="evidence" value="ECO:0007669"/>
    <property type="project" value="InterPro"/>
</dbReference>
<dbReference type="PANTHER" id="PTHR30540">
    <property type="entry name" value="OSMOTIC STRESS POTASSIUM TRANSPORTER"/>
    <property type="match status" value="1"/>
</dbReference>
<dbReference type="InterPro" id="IPR003855">
    <property type="entry name" value="K+_transporter"/>
</dbReference>
<evidence type="ECO:0000313" key="4">
    <source>
        <dbReference type="EMBL" id="KAF2185532.1"/>
    </source>
</evidence>
<feature type="transmembrane region" description="Helical" evidence="2">
    <location>
        <begin position="588"/>
        <end position="605"/>
    </location>
</feature>
<evidence type="ECO:0000259" key="3">
    <source>
        <dbReference type="Pfam" id="PF02705"/>
    </source>
</evidence>
<organism evidence="4 5">
    <name type="scientific">Zopfia rhizophila CBS 207.26</name>
    <dbReference type="NCBI Taxonomy" id="1314779"/>
    <lineage>
        <taxon>Eukaryota</taxon>
        <taxon>Fungi</taxon>
        <taxon>Dikarya</taxon>
        <taxon>Ascomycota</taxon>
        <taxon>Pezizomycotina</taxon>
        <taxon>Dothideomycetes</taxon>
        <taxon>Dothideomycetes incertae sedis</taxon>
        <taxon>Zopfiaceae</taxon>
        <taxon>Zopfia</taxon>
    </lineage>
</organism>
<feature type="compositionally biased region" description="Low complexity" evidence="1">
    <location>
        <begin position="378"/>
        <end position="391"/>
    </location>
</feature>
<feature type="compositionally biased region" description="Basic and acidic residues" evidence="1">
    <location>
        <begin position="189"/>
        <end position="202"/>
    </location>
</feature>
<keyword evidence="2" id="KW-0472">Membrane</keyword>
<dbReference type="GO" id="GO:0016020">
    <property type="term" value="C:membrane"/>
    <property type="evidence" value="ECO:0007669"/>
    <property type="project" value="InterPro"/>
</dbReference>
<dbReference type="Proteomes" id="UP000800200">
    <property type="component" value="Unassembled WGS sequence"/>
</dbReference>
<protein>
    <recommendedName>
        <fullName evidence="3">K+ potassium transporter integral membrane domain-containing protein</fullName>
    </recommendedName>
</protein>
<proteinExistence type="predicted"/>
<feature type="region of interest" description="Disordered" evidence="1">
    <location>
        <begin position="180"/>
        <end position="213"/>
    </location>
</feature>
<keyword evidence="5" id="KW-1185">Reference proteome</keyword>
<feature type="transmembrane region" description="Helical" evidence="2">
    <location>
        <begin position="468"/>
        <end position="486"/>
    </location>
</feature>
<keyword evidence="2" id="KW-0812">Transmembrane</keyword>
<feature type="compositionally biased region" description="Acidic residues" evidence="1">
    <location>
        <begin position="360"/>
        <end position="371"/>
    </location>
</feature>
<name>A0A6A6E459_9PEZI</name>
<keyword evidence="2" id="KW-1133">Transmembrane helix</keyword>
<sequence length="844" mass="91715">MKYIPYVPPAPKAKTRSMAKSKVKAKPSMTEYNVREDGSPKNVRDWANIDDFVDRLLDSNVLRSLDRGLPALAIGVEEMNLAVERLFNESSLEFPLVLDDNAAGASHSIGDIESGGGLQEYQDDDLDAAGMCALAVENTGGVYNDSLPEQDEPHDDVGITTRPSALADCSSQISSLRTRNDLNAGYRDSGSKDLYGGEDKSRGTGSEVGDSDEDELNWANDISGRAATVTFQQRTRAVHDRSTSYGPSDHVDYQPTDVTLCQVPECTTLATAIVCWNELTSKSSLKPLTIVRDLLGNAGQLIRMTQVMSDSWLLVGCRYNDVLNVYASRSSTQRSSDSAAWKSGTRSPHRKGASYNAVGPDEDEDDRDDGFENGGQSSGSESSGGSNSDASAADDHDERRHGEHKRVYPVHGAVQGLSVAALSITKSTVLGVTCTILIVLFLVQPFGVTKISVVFAPVVIIWSMDGGAGGGILLAFTGVEALFANIGAFSRQAIQLSWLVYTYPCLLLAYTGQAAYISRHPGAYSNPFYHCAPPGWVIPGLVIAILAAIVASQAIITATFQLMTQIMKLSYFPQICVVHTSKTYHGQLYVPAVNWLLMVGTVPVASIYNKTTSLGNAYGACVTFVTFFDTCMVTLVAILVRRIRPYFVFLPWLAIALLDGTFLSSALTKVPDSAWFTIALLCLVASIFILWRFGKEQQWFAGASDRFPTTHFVRTREDGKLQLSSSFGNKTLSSIEGFGTFFDKAGETTPIVFSQFIRKLVTAPGVIVFFHLRPLEMPFGLPSKLLIPKPGTILQGCLCHSILPLNERSPVPEFAKYQHLWLVLPICKCCSSNLNPSLCVLARG</sequence>
<accession>A0A6A6E459</accession>
<dbReference type="OrthoDB" id="504708at2759"/>
<feature type="transmembrane region" description="Helical" evidence="2">
    <location>
        <begin position="498"/>
        <end position="516"/>
    </location>
</feature>
<feature type="domain" description="K+ potassium transporter integral membrane" evidence="3">
    <location>
        <begin position="410"/>
        <end position="463"/>
    </location>
</feature>
<feature type="transmembrane region" description="Helical" evidence="2">
    <location>
        <begin position="429"/>
        <end position="462"/>
    </location>
</feature>
<reference evidence="4" key="1">
    <citation type="journal article" date="2020" name="Stud. Mycol.">
        <title>101 Dothideomycetes genomes: a test case for predicting lifestyles and emergence of pathogens.</title>
        <authorList>
            <person name="Haridas S."/>
            <person name="Albert R."/>
            <person name="Binder M."/>
            <person name="Bloem J."/>
            <person name="Labutti K."/>
            <person name="Salamov A."/>
            <person name="Andreopoulos B."/>
            <person name="Baker S."/>
            <person name="Barry K."/>
            <person name="Bills G."/>
            <person name="Bluhm B."/>
            <person name="Cannon C."/>
            <person name="Castanera R."/>
            <person name="Culley D."/>
            <person name="Daum C."/>
            <person name="Ezra D."/>
            <person name="Gonzalez J."/>
            <person name="Henrissat B."/>
            <person name="Kuo A."/>
            <person name="Liang C."/>
            <person name="Lipzen A."/>
            <person name="Lutzoni F."/>
            <person name="Magnuson J."/>
            <person name="Mondo S."/>
            <person name="Nolan M."/>
            <person name="Ohm R."/>
            <person name="Pangilinan J."/>
            <person name="Park H.-J."/>
            <person name="Ramirez L."/>
            <person name="Alfaro M."/>
            <person name="Sun H."/>
            <person name="Tritt A."/>
            <person name="Yoshinaga Y."/>
            <person name="Zwiers L.-H."/>
            <person name="Turgeon B."/>
            <person name="Goodwin S."/>
            <person name="Spatafora J."/>
            <person name="Crous P."/>
            <person name="Grigoriev I."/>
        </authorList>
    </citation>
    <scope>NUCLEOTIDE SEQUENCE</scope>
    <source>
        <strain evidence="4">CBS 207.26</strain>
    </source>
</reference>
<feature type="transmembrane region" description="Helical" evidence="2">
    <location>
        <begin position="617"/>
        <end position="640"/>
    </location>
</feature>
<evidence type="ECO:0000256" key="1">
    <source>
        <dbReference type="SAM" id="MobiDB-lite"/>
    </source>
</evidence>
<feature type="transmembrane region" description="Helical" evidence="2">
    <location>
        <begin position="536"/>
        <end position="560"/>
    </location>
</feature>
<evidence type="ECO:0000313" key="5">
    <source>
        <dbReference type="Proteomes" id="UP000800200"/>
    </source>
</evidence>
<feature type="transmembrane region" description="Helical" evidence="2">
    <location>
        <begin position="647"/>
        <end position="667"/>
    </location>
</feature>
<dbReference type="AlphaFoldDB" id="A0A6A6E459"/>
<feature type="region of interest" description="Disordered" evidence="1">
    <location>
        <begin position="143"/>
        <end position="164"/>
    </location>
</feature>
<dbReference type="PANTHER" id="PTHR30540:SF83">
    <property type="entry name" value="K+ POTASSIUM TRANSPORTER"/>
    <property type="match status" value="1"/>
</dbReference>
<dbReference type="EMBL" id="ML994633">
    <property type="protein sequence ID" value="KAF2185532.1"/>
    <property type="molecule type" value="Genomic_DNA"/>
</dbReference>
<dbReference type="Pfam" id="PF02705">
    <property type="entry name" value="K_trans"/>
    <property type="match status" value="2"/>
</dbReference>